<dbReference type="PANTHER" id="PTHR48081:SF13">
    <property type="entry name" value="ALPHA_BETA HYDROLASE"/>
    <property type="match status" value="1"/>
</dbReference>
<dbReference type="InterPro" id="IPR049492">
    <property type="entry name" value="BD-FAE-like_dom"/>
</dbReference>
<sequence>MIRNMIFKTPLFIILLICGGFASAQDTSFTTYSAFKKALKMYPDIKIVPEFVSPNVKEERNLTYCTIGDRELKLDAFYPVHKGAKDAPAILIIHGGGWRSGNRTQHIPLAQHLAALGYASFTVGYRLSEEALYPAGIVDVKSALRWVRKNHKRFKLNPDKITVLGFSAGGQMAVLAGVTAGHAEFNLACSTNVSDQVQAIIDLDGTLSFVHPESGEGDDSKKPSAATLWFGASKVDNPALWNAASPLTYAGKNTPPILFINSSVDRMHAGRNDFIKKLDEANVYAEVHTFPDSPHAFCLFDPWFTPTVNYIDAFLKKIFK</sequence>
<evidence type="ECO:0000256" key="2">
    <source>
        <dbReference type="SAM" id="SignalP"/>
    </source>
</evidence>
<evidence type="ECO:0000259" key="3">
    <source>
        <dbReference type="Pfam" id="PF20434"/>
    </source>
</evidence>
<dbReference type="PANTHER" id="PTHR48081">
    <property type="entry name" value="AB HYDROLASE SUPERFAMILY PROTEIN C4A8.06C"/>
    <property type="match status" value="1"/>
</dbReference>
<dbReference type="GO" id="GO:0016787">
    <property type="term" value="F:hydrolase activity"/>
    <property type="evidence" value="ECO:0007669"/>
    <property type="project" value="UniProtKB-KW"/>
</dbReference>
<proteinExistence type="predicted"/>
<dbReference type="EMBL" id="SNWM01000001">
    <property type="protein sequence ID" value="TDO24319.1"/>
    <property type="molecule type" value="Genomic_DNA"/>
</dbReference>
<protein>
    <submittedName>
        <fullName evidence="4">Acetyl esterase/lipase</fullName>
    </submittedName>
</protein>
<dbReference type="InterPro" id="IPR050300">
    <property type="entry name" value="GDXG_lipolytic_enzyme"/>
</dbReference>
<dbReference type="Gene3D" id="3.40.50.1820">
    <property type="entry name" value="alpha/beta hydrolase"/>
    <property type="match status" value="1"/>
</dbReference>
<feature type="signal peptide" evidence="2">
    <location>
        <begin position="1"/>
        <end position="24"/>
    </location>
</feature>
<comment type="caution">
    <text evidence="4">The sequence shown here is derived from an EMBL/GenBank/DDBJ whole genome shotgun (WGS) entry which is preliminary data.</text>
</comment>
<dbReference type="Pfam" id="PF20434">
    <property type="entry name" value="BD-FAE"/>
    <property type="match status" value="1"/>
</dbReference>
<name>A0A4R6IPT8_9SPHI</name>
<dbReference type="AlphaFoldDB" id="A0A4R6IPT8"/>
<dbReference type="SUPFAM" id="SSF53474">
    <property type="entry name" value="alpha/beta-Hydrolases"/>
    <property type="match status" value="1"/>
</dbReference>
<evidence type="ECO:0000256" key="1">
    <source>
        <dbReference type="ARBA" id="ARBA00022801"/>
    </source>
</evidence>
<reference evidence="4 5" key="1">
    <citation type="submission" date="2019-03" db="EMBL/GenBank/DDBJ databases">
        <title>Genomic Encyclopedia of Archaeal and Bacterial Type Strains, Phase II (KMG-II): from individual species to whole genera.</title>
        <authorList>
            <person name="Goeker M."/>
        </authorList>
    </citation>
    <scope>NUCLEOTIDE SEQUENCE [LARGE SCALE GENOMIC DNA]</scope>
    <source>
        <strain evidence="4 5">DSM 19034</strain>
    </source>
</reference>
<organism evidence="4 5">
    <name type="scientific">Pedobacter duraquae</name>
    <dbReference type="NCBI Taxonomy" id="425511"/>
    <lineage>
        <taxon>Bacteria</taxon>
        <taxon>Pseudomonadati</taxon>
        <taxon>Bacteroidota</taxon>
        <taxon>Sphingobacteriia</taxon>
        <taxon>Sphingobacteriales</taxon>
        <taxon>Sphingobacteriaceae</taxon>
        <taxon>Pedobacter</taxon>
    </lineage>
</organism>
<accession>A0A4R6IPT8</accession>
<dbReference type="InterPro" id="IPR029058">
    <property type="entry name" value="AB_hydrolase_fold"/>
</dbReference>
<evidence type="ECO:0000313" key="4">
    <source>
        <dbReference type="EMBL" id="TDO24319.1"/>
    </source>
</evidence>
<keyword evidence="5" id="KW-1185">Reference proteome</keyword>
<feature type="domain" description="BD-FAE-like" evidence="3">
    <location>
        <begin position="74"/>
        <end position="266"/>
    </location>
</feature>
<evidence type="ECO:0000313" key="5">
    <source>
        <dbReference type="Proteomes" id="UP000295499"/>
    </source>
</evidence>
<keyword evidence="2" id="KW-0732">Signal</keyword>
<gene>
    <name evidence="4" type="ORF">CLV32_0608</name>
</gene>
<dbReference type="OrthoDB" id="9777975at2"/>
<keyword evidence="1" id="KW-0378">Hydrolase</keyword>
<dbReference type="Proteomes" id="UP000295499">
    <property type="component" value="Unassembled WGS sequence"/>
</dbReference>
<feature type="chain" id="PRO_5020431419" evidence="2">
    <location>
        <begin position="25"/>
        <end position="320"/>
    </location>
</feature>